<comment type="caution">
    <text evidence="3">The sequence shown here is derived from an EMBL/GenBank/DDBJ whole genome shotgun (WGS) entry which is preliminary data.</text>
</comment>
<feature type="domain" description="DRBM" evidence="2">
    <location>
        <begin position="91"/>
        <end position="164"/>
    </location>
</feature>
<evidence type="ECO:0000256" key="1">
    <source>
        <dbReference type="PROSITE-ProRule" id="PRU00266"/>
    </source>
</evidence>
<reference evidence="3" key="1">
    <citation type="submission" date="2021-02" db="EMBL/GenBank/DDBJ databases">
        <authorList>
            <person name="Nowell W R."/>
        </authorList>
    </citation>
    <scope>NUCLEOTIDE SEQUENCE</scope>
</reference>
<dbReference type="GO" id="GO:0035418">
    <property type="term" value="P:protein localization to synapse"/>
    <property type="evidence" value="ECO:0007669"/>
    <property type="project" value="TreeGrafter"/>
</dbReference>
<dbReference type="EMBL" id="CAJNOJ010000012">
    <property type="protein sequence ID" value="CAF0794502.1"/>
    <property type="molecule type" value="Genomic_DNA"/>
</dbReference>
<dbReference type="Gene3D" id="3.30.160.20">
    <property type="match status" value="5"/>
</dbReference>
<dbReference type="Pfam" id="PF00035">
    <property type="entry name" value="dsrm"/>
    <property type="match status" value="2"/>
</dbReference>
<dbReference type="InterPro" id="IPR051740">
    <property type="entry name" value="DRBM-containing_protein"/>
</dbReference>
<dbReference type="GO" id="GO:0003729">
    <property type="term" value="F:mRNA binding"/>
    <property type="evidence" value="ECO:0007669"/>
    <property type="project" value="TreeGrafter"/>
</dbReference>
<evidence type="ECO:0000259" key="2">
    <source>
        <dbReference type="PROSITE" id="PS50137"/>
    </source>
</evidence>
<dbReference type="SUPFAM" id="SSF54768">
    <property type="entry name" value="dsRNA-binding domain-like"/>
    <property type="match status" value="4"/>
</dbReference>
<name>A0A813SFU6_ADIRI</name>
<dbReference type="GO" id="GO:0032839">
    <property type="term" value="C:dendrite cytoplasm"/>
    <property type="evidence" value="ECO:0007669"/>
    <property type="project" value="GOC"/>
</dbReference>
<accession>A0A813SFU6</accession>
<evidence type="ECO:0000313" key="4">
    <source>
        <dbReference type="Proteomes" id="UP000663852"/>
    </source>
</evidence>
<sequence>MQHDSPIKAIQDLARRNQILAEYRFEKESGSAHSKMYTIRLHLGDKDYVATERTFKLAQRSAAQLALDDHRNLRLTNTYEHELSPVSCQQSPTVALHAWASRNHLPVHYVLLKEQFLSTSTNRSHILFHYRLYLGHDFYFDGHGTTHQQARNNCAWNAFYFLRQTPQSPPSTPQSNYPLSPTSKVSLMYERAKQLGLSVRVEIIDPFTVTYHLGDKYSAVGKGSNMYTAKQAAAEKMLKTVPLTSTQHSINPITRIYQLAQVRQVKVEFIQLSSRENFVFQLKFGENEIAEGHGKTKQLAKRSAAEILLEKLDPVVSLPPPPAKGLLKRDSNQENLPKQEKHVHFVEEVIQKDEQTSPRHSLSTNSFSNKQQLMETCQKLQIHIEYLDEMNQNESSSSSRFQSTVSLSTPNRILARFVGHGPSLLRAQENASSAAWNNFKQLFNEYRHGASKSKKTN</sequence>
<dbReference type="GO" id="GO:0008298">
    <property type="term" value="P:intracellular mRNA localization"/>
    <property type="evidence" value="ECO:0007669"/>
    <property type="project" value="TreeGrafter"/>
</dbReference>
<dbReference type="GO" id="GO:0043025">
    <property type="term" value="C:neuronal cell body"/>
    <property type="evidence" value="ECO:0007669"/>
    <property type="project" value="TreeGrafter"/>
</dbReference>
<dbReference type="PROSITE" id="PS50137">
    <property type="entry name" value="DS_RBD"/>
    <property type="match status" value="4"/>
</dbReference>
<gene>
    <name evidence="3" type="ORF">EDS130_LOCUS4518</name>
</gene>
<feature type="domain" description="DRBM" evidence="2">
    <location>
        <begin position="5"/>
        <end position="72"/>
    </location>
</feature>
<dbReference type="AlphaFoldDB" id="A0A813SFU6"/>
<dbReference type="Proteomes" id="UP000663852">
    <property type="component" value="Unassembled WGS sequence"/>
</dbReference>
<dbReference type="OrthoDB" id="10037267at2759"/>
<dbReference type="GO" id="GO:0005886">
    <property type="term" value="C:plasma membrane"/>
    <property type="evidence" value="ECO:0007669"/>
    <property type="project" value="TreeGrafter"/>
</dbReference>
<evidence type="ECO:0000313" key="3">
    <source>
        <dbReference type="EMBL" id="CAF0794502.1"/>
    </source>
</evidence>
<feature type="domain" description="DRBM" evidence="2">
    <location>
        <begin position="251"/>
        <end position="314"/>
    </location>
</feature>
<dbReference type="PANTHER" id="PTHR46054">
    <property type="entry name" value="MATERNAL EFFECT PROTEIN STAUFEN"/>
    <property type="match status" value="1"/>
</dbReference>
<dbReference type="GO" id="GO:0010494">
    <property type="term" value="C:cytoplasmic stress granule"/>
    <property type="evidence" value="ECO:0007669"/>
    <property type="project" value="TreeGrafter"/>
</dbReference>
<dbReference type="GO" id="GO:0098964">
    <property type="term" value="P:anterograde dendritic transport of messenger ribonucleoprotein complex"/>
    <property type="evidence" value="ECO:0007669"/>
    <property type="project" value="TreeGrafter"/>
</dbReference>
<organism evidence="3 4">
    <name type="scientific">Adineta ricciae</name>
    <name type="common">Rotifer</name>
    <dbReference type="NCBI Taxonomy" id="249248"/>
    <lineage>
        <taxon>Eukaryota</taxon>
        <taxon>Metazoa</taxon>
        <taxon>Spiralia</taxon>
        <taxon>Gnathifera</taxon>
        <taxon>Rotifera</taxon>
        <taxon>Eurotatoria</taxon>
        <taxon>Bdelloidea</taxon>
        <taxon>Adinetida</taxon>
        <taxon>Adinetidae</taxon>
        <taxon>Adineta</taxon>
    </lineage>
</organism>
<dbReference type="SMART" id="SM00358">
    <property type="entry name" value="DSRM"/>
    <property type="match status" value="5"/>
</dbReference>
<keyword evidence="1" id="KW-0694">RNA-binding</keyword>
<dbReference type="InterPro" id="IPR014720">
    <property type="entry name" value="dsRBD_dom"/>
</dbReference>
<dbReference type="GO" id="GO:0003725">
    <property type="term" value="F:double-stranded RNA binding"/>
    <property type="evidence" value="ECO:0007669"/>
    <property type="project" value="TreeGrafter"/>
</dbReference>
<proteinExistence type="predicted"/>
<feature type="domain" description="DRBM" evidence="2">
    <location>
        <begin position="207"/>
        <end position="243"/>
    </location>
</feature>
<dbReference type="PANTHER" id="PTHR46054:SF3">
    <property type="entry name" value="MATERNAL EFFECT PROTEIN STAUFEN"/>
    <property type="match status" value="1"/>
</dbReference>
<protein>
    <recommendedName>
        <fullName evidence="2">DRBM domain-containing protein</fullName>
    </recommendedName>
</protein>
<dbReference type="GO" id="GO:0007281">
    <property type="term" value="P:germ cell development"/>
    <property type="evidence" value="ECO:0007669"/>
    <property type="project" value="TreeGrafter"/>
</dbReference>